<dbReference type="PANTHER" id="PTHR35339">
    <property type="entry name" value="LINALOOL DEHYDRATASE_ISOMERASE DOMAIN-CONTAINING PROTEIN"/>
    <property type="match status" value="1"/>
</dbReference>
<name>A0A7Z0CIQ3_9MICO</name>
<sequence length="679" mass="71944">MRQANAATTAPSRPRVPALDRDALELIAQRILRGAMHHGSSGHARIIYPGAAGPLGADIDGLEGFARTFLLAGFAVSGARGGDPLGCLDWYAEGLLAGTDARSAERWPRLDEHPQAKVEAASLAFALDMTRPWLWDRLDARQQQQVVDYLAPAVGDDTYPQINWVWFRLVVQTFLASVGGPSSESEMRADLATHDSFVKANGWLSDGEERAFDHYGGWALHTFPALWARMEGARDLAAERAGVDVQRLDRYLDDELVLVGADGSPLIQGRSLSYRFAAAAPFWAGILSGVPSHAPGLLRRAATGIVGHFAERDVPGEDGVLPVGWHDAWPPLAQAYTGPGSPYWASKGLMGLMLPADHEAWIAPEQPLPIERADTVRAITAPGWLVSGTVADGIVRVINHGTDHSVEGALVGDSPLYARLGYSTTTFPLLDEESWRSPLDQTVAFVDADGVATHRAGFRSLGVAVERSGPVDVGIAGSVVTAHWLDADARQQHHGSGYTGQATVAGVITVVSIVRGPWEARLVRVDSIADDRIRALRVSGWPISAATHGSTDERDGAVAVQAAGLRSSIACDGAEAGVARVEDASPLGPHSSVPFALLPVGAGEWHLLTVELSSSGSEPAASRAAVNFAKGSGQPGSLVWPDGVVTDTSLSTYLPGLDTRPPGETSAQGRATYPPMEEK</sequence>
<dbReference type="Proteomes" id="UP000547973">
    <property type="component" value="Unassembled WGS sequence"/>
</dbReference>
<evidence type="ECO:0000256" key="1">
    <source>
        <dbReference type="SAM" id="MobiDB-lite"/>
    </source>
</evidence>
<dbReference type="EMBL" id="JACBZO010000001">
    <property type="protein sequence ID" value="NYI42179.1"/>
    <property type="molecule type" value="Genomic_DNA"/>
</dbReference>
<dbReference type="InterPro" id="IPR016624">
    <property type="entry name" value="UCP014753"/>
</dbReference>
<gene>
    <name evidence="3" type="ORF">BKA03_002298</name>
</gene>
<evidence type="ECO:0000313" key="4">
    <source>
        <dbReference type="Proteomes" id="UP000547973"/>
    </source>
</evidence>
<dbReference type="PANTHER" id="PTHR35339:SF4">
    <property type="entry name" value="LINALOOL DEHYDRATASE_ISOMERASE DOMAIN-CONTAINING PROTEIN"/>
    <property type="match status" value="1"/>
</dbReference>
<evidence type="ECO:0000259" key="2">
    <source>
        <dbReference type="Pfam" id="PF10022"/>
    </source>
</evidence>
<proteinExistence type="predicted"/>
<accession>A0A7Z0CIQ3</accession>
<evidence type="ECO:0000313" key="3">
    <source>
        <dbReference type="EMBL" id="NYI42179.1"/>
    </source>
</evidence>
<organism evidence="3 4">
    <name type="scientific">Demequina lutea</name>
    <dbReference type="NCBI Taxonomy" id="431489"/>
    <lineage>
        <taxon>Bacteria</taxon>
        <taxon>Bacillati</taxon>
        <taxon>Actinomycetota</taxon>
        <taxon>Actinomycetes</taxon>
        <taxon>Micrococcales</taxon>
        <taxon>Demequinaceae</taxon>
        <taxon>Demequina</taxon>
    </lineage>
</organism>
<reference evidence="3 4" key="1">
    <citation type="submission" date="2020-07" db="EMBL/GenBank/DDBJ databases">
        <title>Sequencing the genomes of 1000 actinobacteria strains.</title>
        <authorList>
            <person name="Klenk H.-P."/>
        </authorList>
    </citation>
    <scope>NUCLEOTIDE SEQUENCE [LARGE SCALE GENOMIC DNA]</scope>
    <source>
        <strain evidence="3 4">DSM 19970</strain>
    </source>
</reference>
<keyword evidence="4" id="KW-1185">Reference proteome</keyword>
<dbReference type="OrthoDB" id="9813465at2"/>
<protein>
    <recommendedName>
        <fullName evidence="2">DUF2264 domain-containing protein</fullName>
    </recommendedName>
</protein>
<dbReference type="InterPro" id="IPR049349">
    <property type="entry name" value="DUF2264_N"/>
</dbReference>
<feature type="region of interest" description="Disordered" evidence="1">
    <location>
        <begin position="653"/>
        <end position="679"/>
    </location>
</feature>
<dbReference type="AlphaFoldDB" id="A0A7Z0CIQ3"/>
<dbReference type="Pfam" id="PF10022">
    <property type="entry name" value="DUF2264"/>
    <property type="match status" value="1"/>
</dbReference>
<feature type="domain" description="DUF2264" evidence="2">
    <location>
        <begin position="20"/>
        <end position="368"/>
    </location>
</feature>
<comment type="caution">
    <text evidence="3">The sequence shown here is derived from an EMBL/GenBank/DDBJ whole genome shotgun (WGS) entry which is preliminary data.</text>
</comment>
<dbReference type="RefSeq" id="WP_083971077.1">
    <property type="nucleotide sequence ID" value="NZ_BBRC01000002.1"/>
</dbReference>